<organism evidence="2 3">
    <name type="scientific">Faecalicatena contorta</name>
    <dbReference type="NCBI Taxonomy" id="39482"/>
    <lineage>
        <taxon>Bacteria</taxon>
        <taxon>Bacillati</taxon>
        <taxon>Bacillota</taxon>
        <taxon>Clostridia</taxon>
        <taxon>Lachnospirales</taxon>
        <taxon>Lachnospiraceae</taxon>
        <taxon>Faecalicatena</taxon>
    </lineage>
</organism>
<evidence type="ECO:0000259" key="1">
    <source>
        <dbReference type="PROSITE" id="PS50887"/>
    </source>
</evidence>
<reference evidence="2 3" key="1">
    <citation type="submission" date="2015-09" db="EMBL/GenBank/DDBJ databases">
        <authorList>
            <consortium name="Pathogen Informatics"/>
        </authorList>
    </citation>
    <scope>NUCLEOTIDE SEQUENCE [LARGE SCALE GENOMIC DNA]</scope>
    <source>
        <strain evidence="2 3">2789STDY5834876</strain>
    </source>
</reference>
<dbReference type="InterPro" id="IPR043128">
    <property type="entry name" value="Rev_trsase/Diguanyl_cyclase"/>
</dbReference>
<dbReference type="EMBL" id="CYZU01000007">
    <property type="protein sequence ID" value="CUO01830.1"/>
    <property type="molecule type" value="Genomic_DNA"/>
</dbReference>
<dbReference type="Pfam" id="PF00990">
    <property type="entry name" value="GGDEF"/>
    <property type="match status" value="1"/>
</dbReference>
<dbReference type="SMART" id="SM00267">
    <property type="entry name" value="GGDEF"/>
    <property type="match status" value="1"/>
</dbReference>
<name>A0A174BQ66_9FIRM</name>
<dbReference type="STRING" id="39482.ERS852491_01069"/>
<dbReference type="AlphaFoldDB" id="A0A174BQ66"/>
<dbReference type="Proteomes" id="UP000095544">
    <property type="component" value="Unassembled WGS sequence"/>
</dbReference>
<dbReference type="InterPro" id="IPR029787">
    <property type="entry name" value="Nucleotide_cyclase"/>
</dbReference>
<evidence type="ECO:0000313" key="3">
    <source>
        <dbReference type="Proteomes" id="UP000095544"/>
    </source>
</evidence>
<dbReference type="InterPro" id="IPR000160">
    <property type="entry name" value="GGDEF_dom"/>
</dbReference>
<sequence>MSDTLCQEACVLIQELMECYVSRGVAEIEEMYQYLSPDILVIGTGKHEFYTNLESLKAGLEKDQEEAKDIDFIIKNEWFKAKQFTDDCCVVYGEFEACENNIEGKQVIINMDTRITAEVHRRPDGSLEVGSLHHSVPYVYQNEGEYYPKTFANIAEEALRRSQILEKSIQLDSLTGLYNRKYTEKHINRILTADKTGGLMLMIDLDEFKRVNDEKGHLVGDELLKKVSSILARGAAQASDIAGRIGGDEFMVFLPGDRSFEEGDRLAGYLIESIGHVFSGIGLDQSCSIGIARAEIEGEDFESLYHKADAALYESKASGKRTFQWHLNK</sequence>
<dbReference type="PANTHER" id="PTHR45138">
    <property type="entry name" value="REGULATORY COMPONENTS OF SENSORY TRANSDUCTION SYSTEM"/>
    <property type="match status" value="1"/>
</dbReference>
<dbReference type="PANTHER" id="PTHR45138:SF9">
    <property type="entry name" value="DIGUANYLATE CYCLASE DGCM-RELATED"/>
    <property type="match status" value="1"/>
</dbReference>
<dbReference type="InterPro" id="IPR050469">
    <property type="entry name" value="Diguanylate_Cyclase"/>
</dbReference>
<protein>
    <submittedName>
        <fullName evidence="2">Stalked cell differentiation-controlling protein</fullName>
    </submittedName>
</protein>
<dbReference type="NCBIfam" id="TIGR00254">
    <property type="entry name" value="GGDEF"/>
    <property type="match status" value="1"/>
</dbReference>
<dbReference type="Gene3D" id="3.30.70.270">
    <property type="match status" value="1"/>
</dbReference>
<dbReference type="SUPFAM" id="SSF55073">
    <property type="entry name" value="Nucleotide cyclase"/>
    <property type="match status" value="1"/>
</dbReference>
<feature type="domain" description="GGDEF" evidence="1">
    <location>
        <begin position="196"/>
        <end position="328"/>
    </location>
</feature>
<accession>A0A174BQ66</accession>
<dbReference type="GO" id="GO:0052621">
    <property type="term" value="F:diguanylate cyclase activity"/>
    <property type="evidence" value="ECO:0007669"/>
    <property type="project" value="TreeGrafter"/>
</dbReference>
<gene>
    <name evidence="2" type="primary">pleD_1</name>
    <name evidence="2" type="ORF">ERS852491_01069</name>
</gene>
<dbReference type="OrthoDB" id="9804955at2"/>
<dbReference type="PROSITE" id="PS50887">
    <property type="entry name" value="GGDEF"/>
    <property type="match status" value="1"/>
</dbReference>
<evidence type="ECO:0000313" key="2">
    <source>
        <dbReference type="EMBL" id="CUO01830.1"/>
    </source>
</evidence>
<dbReference type="RefSeq" id="WP_050639401.1">
    <property type="nucleotide sequence ID" value="NZ_CABKUE010000006.1"/>
</dbReference>
<proteinExistence type="predicted"/>
<dbReference type="CDD" id="cd01949">
    <property type="entry name" value="GGDEF"/>
    <property type="match status" value="1"/>
</dbReference>